<organism evidence="1 2">
    <name type="scientific">Maridesulfovibrio hydrothermalis AM13 = DSM 14728</name>
    <dbReference type="NCBI Taxonomy" id="1121451"/>
    <lineage>
        <taxon>Bacteria</taxon>
        <taxon>Pseudomonadati</taxon>
        <taxon>Thermodesulfobacteriota</taxon>
        <taxon>Desulfovibrionia</taxon>
        <taxon>Desulfovibrionales</taxon>
        <taxon>Desulfovibrionaceae</taxon>
        <taxon>Maridesulfovibrio</taxon>
    </lineage>
</organism>
<dbReference type="EMBL" id="FO203522">
    <property type="protein sequence ID" value="CCO23778.1"/>
    <property type="molecule type" value="Genomic_DNA"/>
</dbReference>
<protein>
    <submittedName>
        <fullName evidence="1">Uncharacterized protein</fullName>
    </submittedName>
</protein>
<evidence type="ECO:0000313" key="2">
    <source>
        <dbReference type="Proteomes" id="UP000010808"/>
    </source>
</evidence>
<sequence>MSNDLAVKNLAADYAEHFDFDFGDAGMVLTLQNDAPAELKQLIRELCGSVSPESLVKVYESLNAIAECDDIYQCEIDEKVCELTLFCKIARRVEQIAVS</sequence>
<accession>L0RAH4</accession>
<gene>
    <name evidence="1" type="ORF">DESAM_21501</name>
</gene>
<evidence type="ECO:0000313" key="1">
    <source>
        <dbReference type="EMBL" id="CCO23778.1"/>
    </source>
</evidence>
<dbReference type="Proteomes" id="UP000010808">
    <property type="component" value="Chromosome"/>
</dbReference>
<dbReference type="KEGG" id="dhy:DESAM_21501"/>
<name>L0RAH4_9BACT</name>
<dbReference type="HOGENOM" id="CLU_2315671_0_0_7"/>
<dbReference type="AlphaFoldDB" id="L0RAH4"/>
<dbReference type="PATRIC" id="fig|1121451.3.peg.1740"/>
<dbReference type="RefSeq" id="WP_015336381.1">
    <property type="nucleotide sequence ID" value="NC_020055.1"/>
</dbReference>
<keyword evidence="2" id="KW-1185">Reference proteome</keyword>
<proteinExistence type="predicted"/>
<reference evidence="1 2" key="1">
    <citation type="submission" date="2012-10" db="EMBL/GenBank/DDBJ databases">
        <authorList>
            <person name="Genoscope - CEA"/>
        </authorList>
    </citation>
    <scope>NUCLEOTIDE SEQUENCE [LARGE SCALE GENOMIC DNA]</scope>
    <source>
        <strain evidence="2">AM13 / DSM 14728</strain>
    </source>
</reference>
<dbReference type="OrthoDB" id="5458662at2"/>
<dbReference type="eggNOG" id="ENOG50308PE">
    <property type="taxonomic scope" value="Bacteria"/>
</dbReference>